<feature type="compositionally biased region" description="Low complexity" evidence="4">
    <location>
        <begin position="461"/>
        <end position="470"/>
    </location>
</feature>
<feature type="compositionally biased region" description="Basic and acidic residues" evidence="4">
    <location>
        <begin position="617"/>
        <end position="626"/>
    </location>
</feature>
<dbReference type="GO" id="GO:0042393">
    <property type="term" value="F:histone binding"/>
    <property type="evidence" value="ECO:0007669"/>
    <property type="project" value="TreeGrafter"/>
</dbReference>
<evidence type="ECO:0000313" key="7">
    <source>
        <dbReference type="Proteomes" id="UP000322873"/>
    </source>
</evidence>
<dbReference type="Gene3D" id="3.40.50.10190">
    <property type="entry name" value="BRCT domain"/>
    <property type="match status" value="1"/>
</dbReference>
<dbReference type="GO" id="GO:0045944">
    <property type="term" value="P:positive regulation of transcription by RNA polymerase II"/>
    <property type="evidence" value="ECO:0007669"/>
    <property type="project" value="TreeGrafter"/>
</dbReference>
<dbReference type="VEuPathDB" id="FungiDB:MFRU_001g05470"/>
<feature type="region of interest" description="Disordered" evidence="4">
    <location>
        <begin position="411"/>
        <end position="575"/>
    </location>
</feature>
<dbReference type="CDD" id="cd17745">
    <property type="entry name" value="BRCT_p53bp1_rpt1"/>
    <property type="match status" value="1"/>
</dbReference>
<dbReference type="GO" id="GO:0005634">
    <property type="term" value="C:nucleus"/>
    <property type="evidence" value="ECO:0007669"/>
    <property type="project" value="UniProtKB-SubCell"/>
</dbReference>
<comment type="subcellular location">
    <subcellularLocation>
        <location evidence="1">Nucleus</location>
    </subcellularLocation>
</comment>
<feature type="compositionally biased region" description="Polar residues" evidence="4">
    <location>
        <begin position="493"/>
        <end position="513"/>
    </location>
</feature>
<feature type="region of interest" description="Disordered" evidence="4">
    <location>
        <begin position="1"/>
        <end position="55"/>
    </location>
</feature>
<feature type="compositionally biased region" description="Polar residues" evidence="4">
    <location>
        <begin position="815"/>
        <end position="825"/>
    </location>
</feature>
<evidence type="ECO:0000256" key="3">
    <source>
        <dbReference type="ARBA" id="ARBA00023242"/>
    </source>
</evidence>
<evidence type="ECO:0000259" key="5">
    <source>
        <dbReference type="PROSITE" id="PS50172"/>
    </source>
</evidence>
<feature type="domain" description="BRCT" evidence="5">
    <location>
        <begin position="984"/>
        <end position="1105"/>
    </location>
</feature>
<feature type="compositionally biased region" description="Basic and acidic residues" evidence="4">
    <location>
        <begin position="784"/>
        <end position="793"/>
    </location>
</feature>
<dbReference type="EMBL" id="VICG01000003">
    <property type="protein sequence ID" value="KAA8573483.1"/>
    <property type="molecule type" value="Genomic_DNA"/>
</dbReference>
<feature type="compositionally biased region" description="Basic and acidic residues" evidence="4">
    <location>
        <begin position="444"/>
        <end position="456"/>
    </location>
</feature>
<keyword evidence="2" id="KW-0227">DNA damage</keyword>
<feature type="region of interest" description="Disordered" evidence="4">
    <location>
        <begin position="615"/>
        <end position="637"/>
    </location>
</feature>
<evidence type="ECO:0000313" key="6">
    <source>
        <dbReference type="EMBL" id="KAA8573483.1"/>
    </source>
</evidence>
<dbReference type="InterPro" id="IPR047252">
    <property type="entry name" value="TP53BP1-like"/>
</dbReference>
<feature type="region of interest" description="Disordered" evidence="4">
    <location>
        <begin position="124"/>
        <end position="174"/>
    </location>
</feature>
<dbReference type="Pfam" id="PF00533">
    <property type="entry name" value="BRCT"/>
    <property type="match status" value="1"/>
</dbReference>
<protein>
    <recommendedName>
        <fullName evidence="5">BRCT domain-containing protein</fullName>
    </recommendedName>
</protein>
<feature type="compositionally biased region" description="Basic and acidic residues" evidence="4">
    <location>
        <begin position="1"/>
        <end position="20"/>
    </location>
</feature>
<accession>A0A5M9JYC5</accession>
<dbReference type="InterPro" id="IPR036420">
    <property type="entry name" value="BRCT_dom_sf"/>
</dbReference>
<gene>
    <name evidence="6" type="ORF">EYC84_005068</name>
</gene>
<dbReference type="GO" id="GO:0000077">
    <property type="term" value="P:DNA damage checkpoint signaling"/>
    <property type="evidence" value="ECO:0007669"/>
    <property type="project" value="TreeGrafter"/>
</dbReference>
<dbReference type="Proteomes" id="UP000322873">
    <property type="component" value="Unassembled WGS sequence"/>
</dbReference>
<comment type="caution">
    <text evidence="6">The sequence shown here is derived from an EMBL/GenBank/DDBJ whole genome shotgun (WGS) entry which is preliminary data.</text>
</comment>
<evidence type="ECO:0000256" key="1">
    <source>
        <dbReference type="ARBA" id="ARBA00004123"/>
    </source>
</evidence>
<feature type="compositionally biased region" description="Low complexity" evidence="4">
    <location>
        <begin position="876"/>
        <end position="904"/>
    </location>
</feature>
<dbReference type="InterPro" id="IPR001357">
    <property type="entry name" value="BRCT_dom"/>
</dbReference>
<dbReference type="PROSITE" id="PS50172">
    <property type="entry name" value="BRCT"/>
    <property type="match status" value="1"/>
</dbReference>
<evidence type="ECO:0000256" key="2">
    <source>
        <dbReference type="ARBA" id="ARBA00022763"/>
    </source>
</evidence>
<feature type="compositionally biased region" description="Polar residues" evidence="4">
    <location>
        <begin position="851"/>
        <end position="865"/>
    </location>
</feature>
<keyword evidence="3" id="KW-0539">Nucleus</keyword>
<feature type="compositionally biased region" description="Polar residues" evidence="4">
    <location>
        <begin position="164"/>
        <end position="174"/>
    </location>
</feature>
<dbReference type="InterPro" id="IPR047249">
    <property type="entry name" value="BRCT_p53bp1-like_rpt1"/>
</dbReference>
<feature type="compositionally biased region" description="Polar residues" evidence="4">
    <location>
        <begin position="21"/>
        <end position="55"/>
    </location>
</feature>
<dbReference type="SMART" id="SM00292">
    <property type="entry name" value="BRCT"/>
    <property type="match status" value="1"/>
</dbReference>
<dbReference type="SUPFAM" id="SSF52113">
    <property type="entry name" value="BRCT domain"/>
    <property type="match status" value="1"/>
</dbReference>
<feature type="region of interest" description="Disordered" evidence="4">
    <location>
        <begin position="730"/>
        <end position="982"/>
    </location>
</feature>
<proteinExistence type="predicted"/>
<dbReference type="PANTHER" id="PTHR15321:SF3">
    <property type="entry name" value="TP53-BINDING PROTEIN 1"/>
    <property type="match status" value="1"/>
</dbReference>
<sequence>MFRTREKAEQVAEDVERTQEFDTQQCRELQEAIISSSNSEKPAAGSNTPTPTVASGSFLVHATDNHSYNGRARSISNDIQAARASNNIDYTISEQNSDPAYQIKQTNDGLPLIFNSTSSNSVSCTLKRKRDNENKLRPIKSNGPQHPHTKTARLREMSEEELTQKSNLSPTQENSASIYEAFESHRSRDQDVEGSGVEFSSSPPIAIQQDDLPELQSQNMSGDPSKLSNSTHTGWTARTYEENDTGHIDFDGFQPTSGPDEHYFESQDPLVAPATRDSTQEHHFQPETPAPSVNPFSDKGSVMKQHELFGATQPSSIGKLGGSPTSSRPSPDAYDGFRYSQEEEPSPLVGRSEIVNGISQGAVRSLLRSISVETPVSLTPTRVLAKATSFNSGLRKPAFIPEPQDHYISMKESQERRRMLRNTGVSSGSESDSDVEPMSKKQKRAEIDKRVREDMNKVTLRRPSSSVRPSSAKDGKPIPAAAIIPPRPRNHQRTSSELTSSHSPQASESTPTTVEVPASGRRRSRQEDYVTQCEDFDARDTQPTQQDIIADSQGAPVSSNLVASSPVPGPRKNPLTSIAFVKSDAEPISQSQGLPKQVQQPASLEKTLISDGSIINEVEKSKRRGSDGPNLTNQDRGLLSNEGFIKSKIVMAPVAQMQGMLSDGVASSIPETSPATDRLKPMTEIADVSFSVLNDDQFDDLPGFTEDTEFNEAMGLSNEEITNRQLQFHPPVATAPNPIALGPDDSAAPVSSGLSSAPSILDPPTPAAEYPMTPLVRQGSETESVERNSREAEQSTEPSELSPLMHAPKADMEKNLSSAATTEGNVESHQRVLTDEPQLPLPKTQRRKSSRVSTSQVKKQISSPKTQKKPVRNTRLSSVCSTTSTSVLSTDEPHLTSTSNSNSNRKSHLKQNGAATSSETMDETPLPASKRGRPRKSTTPCEKLANTMVPLSKKKSGLPLDEESEDPLALSSPRPKAALHSRKSSDKLFSDMAFAVSYVGAEKDKDHAARLIKQHGGRILEDGFESLFTISSSKSRTEEREVGETDLEIASSAANVGFVALIADEHSRKTKYMQALALGFPCISGRWISDCVKRGTITDWLPYLLCAGHSTFLGGAMKSRYLRPYPATDATLNNTFAERSKLLRGKSILIVTGKGKAGEKRKPYTFLTQALGPTRLGQAQDLNQAREMLLDAESRESSYDWLYMDGKPDAEATVFEGTPIGAAKGQRKRKRASNMGDDVTTPLPKRIRVINDEIIIQSLILGQLIEE</sequence>
<evidence type="ECO:0000256" key="4">
    <source>
        <dbReference type="SAM" id="MobiDB-lite"/>
    </source>
</evidence>
<reference evidence="6 7" key="1">
    <citation type="submission" date="2019-06" db="EMBL/GenBank/DDBJ databases">
        <title>Genome Sequence of the Brown Rot Fungal Pathogen Monilinia fructicola.</title>
        <authorList>
            <person name="De Miccolis Angelini R.M."/>
            <person name="Landi L."/>
            <person name="Abate D."/>
            <person name="Pollastro S."/>
            <person name="Romanazzi G."/>
            <person name="Faretra F."/>
        </authorList>
    </citation>
    <scope>NUCLEOTIDE SEQUENCE [LARGE SCALE GENOMIC DNA]</scope>
    <source>
        <strain evidence="6 7">Mfrc123</strain>
    </source>
</reference>
<name>A0A5M9JYC5_MONFR</name>
<dbReference type="AlphaFoldDB" id="A0A5M9JYC5"/>
<dbReference type="PANTHER" id="PTHR15321">
    <property type="entry name" value="TUMOR SUPPRESSOR P53-BINDING PROTEIN 1"/>
    <property type="match status" value="1"/>
</dbReference>
<dbReference type="FunFam" id="3.40.50.10190:FF:000083">
    <property type="entry name" value="DNA damage repair protein (Rad9)"/>
    <property type="match status" value="1"/>
</dbReference>
<feature type="region of interest" description="Disordered" evidence="4">
    <location>
        <begin position="185"/>
        <end position="204"/>
    </location>
</feature>
<keyword evidence="7" id="KW-1185">Reference proteome</keyword>
<feature type="region of interest" description="Disordered" evidence="4">
    <location>
        <begin position="245"/>
        <end position="350"/>
    </location>
</feature>
<organism evidence="6 7">
    <name type="scientific">Monilinia fructicola</name>
    <name type="common">Brown rot fungus</name>
    <name type="synonym">Ciboria fructicola</name>
    <dbReference type="NCBI Taxonomy" id="38448"/>
    <lineage>
        <taxon>Eukaryota</taxon>
        <taxon>Fungi</taxon>
        <taxon>Dikarya</taxon>
        <taxon>Ascomycota</taxon>
        <taxon>Pezizomycotina</taxon>
        <taxon>Leotiomycetes</taxon>
        <taxon>Helotiales</taxon>
        <taxon>Sclerotiniaceae</taxon>
        <taxon>Monilinia</taxon>
    </lineage>
</organism>